<keyword evidence="12" id="KW-1185">Reference proteome</keyword>
<dbReference type="GO" id="GO:0030422">
    <property type="term" value="P:siRNA processing"/>
    <property type="evidence" value="ECO:0007669"/>
    <property type="project" value="TreeGrafter"/>
</dbReference>
<evidence type="ECO:0000259" key="10">
    <source>
        <dbReference type="Pfam" id="PF26253"/>
    </source>
</evidence>
<evidence type="ECO:0000259" key="9">
    <source>
        <dbReference type="Pfam" id="PF05183"/>
    </source>
</evidence>
<sequence>MGKSKTIELRGFPDDVTAPDVKRLVEQYTGEGSVFAGKIRESKDIGGKKFEFLAFSSSQLRENSLWMFASTTTGLTADSIREWMGDFSRIKNVAKYAARLGQSFGSSTETLSVSRNEIEIINDVMCTRGKYVFSDGIGKISFELARSVGKKCDYDPMPSAFQIRYGGYKGVVAVDPNSSVKLLLRKSMHKYDSGDTKLDVLTCSKYQPCYLNRQLITLLSTLGVKDSVFEKKQKEAVDQLNTILTDSTKAQKVLDLMSSGEVTNTLKEMLICGYKPNVEPFLSMMLQTFRASKLLELRQKTRIFIPKGRAMMGVLDETKTLEYGEVFVQYSNNKLRNISHVVEGKVVVAKNPCLHPGDVRVLKAVDVPLLHHMVDCVVFPQKGERPHPNECSGSDLDGDIYFVCWDSELIPPRTIEPMEYDSAQPNVLDHDVKIQLCCTVLIRDVIFVNVIFCTEIPRHLFAKEYPDFMEKLDKPTYKSKNVIGKLFREIQGISTKDGSITSFTREVAEKSYDHDMEFEGFMDYVDDAFYYKSNYDYKLGNLMDYYGIKTESEILSGNIMKMSKSFTKRRDADAITMAVKSLRKEARSWFNDGGTGLDSKSDAAYAKASAWYYVTYHHSYYGLYNEDMNRDHFLSFPWCVYHLLVQIKKEKVRMRMHASMEQSFSHRLRLD</sequence>
<evidence type="ECO:0000256" key="5">
    <source>
        <dbReference type="ARBA" id="ARBA00022884"/>
    </source>
</evidence>
<dbReference type="Pfam" id="PF05183">
    <property type="entry name" value="RdRP"/>
    <property type="match status" value="1"/>
</dbReference>
<dbReference type="EC" id="2.7.7.48" evidence="8"/>
<evidence type="ECO:0000313" key="12">
    <source>
        <dbReference type="Proteomes" id="UP000242715"/>
    </source>
</evidence>
<keyword evidence="3 8" id="KW-0808">Transferase</keyword>
<reference evidence="12" key="1">
    <citation type="journal article" date="2017" name="Front. Plant Sci.">
        <title>Climate Clever Clovers: New Paradigm to Reduce the Environmental Footprint of Ruminants by Breeding Low Methanogenic Forages Utilizing Haplotype Variation.</title>
        <authorList>
            <person name="Kaur P."/>
            <person name="Appels R."/>
            <person name="Bayer P.E."/>
            <person name="Keeble-Gagnere G."/>
            <person name="Wang J."/>
            <person name="Hirakawa H."/>
            <person name="Shirasawa K."/>
            <person name="Vercoe P."/>
            <person name="Stefanova K."/>
            <person name="Durmic Z."/>
            <person name="Nichols P."/>
            <person name="Revell C."/>
            <person name="Isobe S.N."/>
            <person name="Edwards D."/>
            <person name="Erskine W."/>
        </authorList>
    </citation>
    <scope>NUCLEOTIDE SEQUENCE [LARGE SCALE GENOMIC DNA]</scope>
    <source>
        <strain evidence="12">cv. Daliak</strain>
    </source>
</reference>
<dbReference type="GO" id="GO:0003968">
    <property type="term" value="F:RNA-directed RNA polymerase activity"/>
    <property type="evidence" value="ECO:0007669"/>
    <property type="project" value="UniProtKB-KW"/>
</dbReference>
<dbReference type="Proteomes" id="UP000242715">
    <property type="component" value="Unassembled WGS sequence"/>
</dbReference>
<dbReference type="Pfam" id="PF26253">
    <property type="entry name" value="RdRP_head"/>
    <property type="match status" value="1"/>
</dbReference>
<evidence type="ECO:0000256" key="2">
    <source>
        <dbReference type="ARBA" id="ARBA00022484"/>
    </source>
</evidence>
<keyword evidence="5 8" id="KW-0694">RNA-binding</keyword>
<dbReference type="EMBL" id="DF973212">
    <property type="protein sequence ID" value="GAU20394.1"/>
    <property type="molecule type" value="Genomic_DNA"/>
</dbReference>
<evidence type="ECO:0000256" key="4">
    <source>
        <dbReference type="ARBA" id="ARBA00022695"/>
    </source>
</evidence>
<gene>
    <name evidence="11" type="ORF">TSUD_12120</name>
</gene>
<evidence type="ECO:0000256" key="3">
    <source>
        <dbReference type="ARBA" id="ARBA00022679"/>
    </source>
</evidence>
<dbReference type="InterPro" id="IPR007855">
    <property type="entry name" value="RDRP"/>
</dbReference>
<dbReference type="AlphaFoldDB" id="A0A2Z6LUK3"/>
<evidence type="ECO:0000256" key="8">
    <source>
        <dbReference type="RuleBase" id="RU363098"/>
    </source>
</evidence>
<name>A0A2Z6LUK3_TRISU</name>
<dbReference type="InterPro" id="IPR058752">
    <property type="entry name" value="RDRP_C_head"/>
</dbReference>
<dbReference type="PANTHER" id="PTHR23079">
    <property type="entry name" value="RNA-DEPENDENT RNA POLYMERASE"/>
    <property type="match status" value="1"/>
</dbReference>
<feature type="domain" description="RDRP core" evidence="9">
    <location>
        <begin position="40"/>
        <end position="440"/>
    </location>
</feature>
<proteinExistence type="inferred from homology"/>
<dbReference type="OrthoDB" id="6513042at2759"/>
<feature type="domain" description="RDRP C-terminal head" evidence="10">
    <location>
        <begin position="511"/>
        <end position="657"/>
    </location>
</feature>
<comment type="similarity">
    <text evidence="1 8">Belongs to the RdRP family.</text>
</comment>
<accession>A0A2Z6LUK3</accession>
<dbReference type="PANTHER" id="PTHR23079:SF1">
    <property type="entry name" value="RNA-DEPENDENT RNA POLYMERASE 1"/>
    <property type="match status" value="1"/>
</dbReference>
<evidence type="ECO:0000313" key="11">
    <source>
        <dbReference type="EMBL" id="GAU20394.1"/>
    </source>
</evidence>
<evidence type="ECO:0000256" key="1">
    <source>
        <dbReference type="ARBA" id="ARBA00005762"/>
    </source>
</evidence>
<organism evidence="11 12">
    <name type="scientific">Trifolium subterraneum</name>
    <name type="common">Subterranean clover</name>
    <dbReference type="NCBI Taxonomy" id="3900"/>
    <lineage>
        <taxon>Eukaryota</taxon>
        <taxon>Viridiplantae</taxon>
        <taxon>Streptophyta</taxon>
        <taxon>Embryophyta</taxon>
        <taxon>Tracheophyta</taxon>
        <taxon>Spermatophyta</taxon>
        <taxon>Magnoliopsida</taxon>
        <taxon>eudicotyledons</taxon>
        <taxon>Gunneridae</taxon>
        <taxon>Pentapetalae</taxon>
        <taxon>rosids</taxon>
        <taxon>fabids</taxon>
        <taxon>Fabales</taxon>
        <taxon>Fabaceae</taxon>
        <taxon>Papilionoideae</taxon>
        <taxon>50 kb inversion clade</taxon>
        <taxon>NPAAA clade</taxon>
        <taxon>Hologalegina</taxon>
        <taxon>IRL clade</taxon>
        <taxon>Trifolieae</taxon>
        <taxon>Trifolium</taxon>
    </lineage>
</organism>
<comment type="catalytic activity">
    <reaction evidence="7 8">
        <text>RNA(n) + a ribonucleoside 5'-triphosphate = RNA(n+1) + diphosphate</text>
        <dbReference type="Rhea" id="RHEA:21248"/>
        <dbReference type="Rhea" id="RHEA-COMP:14527"/>
        <dbReference type="Rhea" id="RHEA-COMP:17342"/>
        <dbReference type="ChEBI" id="CHEBI:33019"/>
        <dbReference type="ChEBI" id="CHEBI:61557"/>
        <dbReference type="ChEBI" id="CHEBI:140395"/>
        <dbReference type="EC" id="2.7.7.48"/>
    </reaction>
</comment>
<keyword evidence="6 8" id="KW-0943">RNA-mediated gene silencing</keyword>
<evidence type="ECO:0000256" key="6">
    <source>
        <dbReference type="ARBA" id="ARBA00023158"/>
    </source>
</evidence>
<keyword evidence="2 8" id="KW-0696">RNA-directed RNA polymerase</keyword>
<protein>
    <recommendedName>
        <fullName evidence="8">RNA-dependent RNA polymerase</fullName>
        <ecNumber evidence="8">2.7.7.48</ecNumber>
    </recommendedName>
</protein>
<keyword evidence="4 8" id="KW-0548">Nucleotidyltransferase</keyword>
<evidence type="ECO:0000256" key="7">
    <source>
        <dbReference type="ARBA" id="ARBA00048744"/>
    </source>
</evidence>
<dbReference type="InterPro" id="IPR057596">
    <property type="entry name" value="RDRP_core"/>
</dbReference>
<dbReference type="GO" id="GO:0031380">
    <property type="term" value="C:nuclear RNA-directed RNA polymerase complex"/>
    <property type="evidence" value="ECO:0007669"/>
    <property type="project" value="TreeGrafter"/>
</dbReference>
<dbReference type="GO" id="GO:0003723">
    <property type="term" value="F:RNA binding"/>
    <property type="evidence" value="ECO:0007669"/>
    <property type="project" value="UniProtKB-KW"/>
</dbReference>
<comment type="function">
    <text evidence="8">Probably involved in the RNA silencing pathway and required for the generation of small interfering RNAs (siRNAs).</text>
</comment>